<dbReference type="PANTHER" id="PTHR11142:SF4">
    <property type="entry name" value="PSEUDOURIDYLATE SYNTHASE 1 HOMOLOG"/>
    <property type="match status" value="1"/>
</dbReference>
<comment type="subcellular location">
    <subcellularLocation>
        <location evidence="3">Nucleus</location>
    </subcellularLocation>
</comment>
<evidence type="ECO:0000256" key="1">
    <source>
        <dbReference type="ARBA" id="ARBA00001166"/>
    </source>
</evidence>
<feature type="region of interest" description="Disordered" evidence="16">
    <location>
        <begin position="318"/>
        <end position="392"/>
    </location>
</feature>
<feature type="compositionally biased region" description="Low complexity" evidence="16">
    <location>
        <begin position="356"/>
        <end position="367"/>
    </location>
</feature>
<evidence type="ECO:0000256" key="15">
    <source>
        <dbReference type="PIRSR" id="PIRSR641708-2"/>
    </source>
</evidence>
<evidence type="ECO:0000259" key="17">
    <source>
        <dbReference type="Pfam" id="PF01416"/>
    </source>
</evidence>
<feature type="domain" description="Pseudouridine synthase I TruA alpha/beta" evidence="17">
    <location>
        <begin position="426"/>
        <end position="532"/>
    </location>
</feature>
<feature type="active site" description="Nucleophile" evidence="14">
    <location>
        <position position="184"/>
    </location>
</feature>
<dbReference type="GO" id="GO:1990481">
    <property type="term" value="P:mRNA pseudouridine synthesis"/>
    <property type="evidence" value="ECO:0007669"/>
    <property type="project" value="TreeGrafter"/>
</dbReference>
<comment type="catalytic activity">
    <reaction evidence="2">
        <text>uridine in snRNA = pseudouridine in snRNA</text>
        <dbReference type="Rhea" id="RHEA:51124"/>
        <dbReference type="Rhea" id="RHEA-COMP:12891"/>
        <dbReference type="Rhea" id="RHEA-COMP:12892"/>
        <dbReference type="ChEBI" id="CHEBI:65314"/>
        <dbReference type="ChEBI" id="CHEBI:65315"/>
    </reaction>
</comment>
<keyword evidence="6" id="KW-0819">tRNA processing</keyword>
<dbReference type="GO" id="GO:0005634">
    <property type="term" value="C:nucleus"/>
    <property type="evidence" value="ECO:0007669"/>
    <property type="project" value="UniProtKB-SubCell"/>
</dbReference>
<evidence type="ECO:0000256" key="4">
    <source>
        <dbReference type="ARBA" id="ARBA00009375"/>
    </source>
</evidence>
<dbReference type="EMBL" id="MU858342">
    <property type="protein sequence ID" value="KAK4206879.1"/>
    <property type="molecule type" value="Genomic_DNA"/>
</dbReference>
<comment type="catalytic activity">
    <reaction evidence="9">
        <text>a uridine in tRNA = a pseudouridine in tRNA</text>
        <dbReference type="Rhea" id="RHEA:54572"/>
        <dbReference type="Rhea" id="RHEA-COMP:13339"/>
        <dbReference type="Rhea" id="RHEA-COMP:13934"/>
        <dbReference type="ChEBI" id="CHEBI:65314"/>
        <dbReference type="ChEBI" id="CHEBI:65315"/>
    </reaction>
</comment>
<dbReference type="AlphaFoldDB" id="A0AAN6XUD0"/>
<evidence type="ECO:0000256" key="10">
    <source>
        <dbReference type="ARBA" id="ARBA00053072"/>
    </source>
</evidence>
<comment type="function">
    <text evidence="10">Formation of pseudouridine at positions 27 and 28 in the anticodon stem and loop of transfer RNAs; at positions 34 and 36 of intron-containing precursor tRNA(Ile) and at position 35 in the intron-containing tRNA(Tyr). Catalyzes pseudouridylation at position 44 in U2 snRNA. Also catalyzes pseudouridylation of mRNAs.</text>
</comment>
<comment type="catalytic activity">
    <reaction evidence="1">
        <text>a uridine in mRNA = a pseudouridine in mRNA</text>
        <dbReference type="Rhea" id="RHEA:56644"/>
        <dbReference type="Rhea" id="RHEA-COMP:14658"/>
        <dbReference type="Rhea" id="RHEA-COMP:14659"/>
        <dbReference type="ChEBI" id="CHEBI:65314"/>
        <dbReference type="ChEBI" id="CHEBI:65315"/>
    </reaction>
</comment>
<dbReference type="Pfam" id="PF01416">
    <property type="entry name" value="PseudoU_synth_1"/>
    <property type="match status" value="1"/>
</dbReference>
<name>A0AAN6XUD0_9PEZI</name>
<evidence type="ECO:0000256" key="8">
    <source>
        <dbReference type="ARBA" id="ARBA00023242"/>
    </source>
</evidence>
<dbReference type="InterPro" id="IPR020094">
    <property type="entry name" value="TruA/RsuA/RluB/E/F_N"/>
</dbReference>
<dbReference type="InterPro" id="IPR020095">
    <property type="entry name" value="PsdUridine_synth_TruA_C"/>
</dbReference>
<evidence type="ECO:0000256" key="16">
    <source>
        <dbReference type="SAM" id="MobiDB-lite"/>
    </source>
</evidence>
<proteinExistence type="inferred from homology"/>
<comment type="similarity">
    <text evidence="4">Belongs to the tRNA pseudouridine synthase TruA family.</text>
</comment>
<evidence type="ECO:0000256" key="7">
    <source>
        <dbReference type="ARBA" id="ARBA00023235"/>
    </source>
</evidence>
<dbReference type="InterPro" id="IPR001406">
    <property type="entry name" value="PsdUridine_synth_TruA"/>
</dbReference>
<dbReference type="Proteomes" id="UP001301769">
    <property type="component" value="Unassembled WGS sequence"/>
</dbReference>
<keyword evidence="5" id="KW-0507">mRNA processing</keyword>
<dbReference type="SUPFAM" id="SSF55120">
    <property type="entry name" value="Pseudouridine synthase"/>
    <property type="match status" value="1"/>
</dbReference>
<organism evidence="18 19">
    <name type="scientific">Rhypophila decipiens</name>
    <dbReference type="NCBI Taxonomy" id="261697"/>
    <lineage>
        <taxon>Eukaryota</taxon>
        <taxon>Fungi</taxon>
        <taxon>Dikarya</taxon>
        <taxon>Ascomycota</taxon>
        <taxon>Pezizomycotina</taxon>
        <taxon>Sordariomycetes</taxon>
        <taxon>Sordariomycetidae</taxon>
        <taxon>Sordariales</taxon>
        <taxon>Naviculisporaceae</taxon>
        <taxon>Rhypophila</taxon>
    </lineage>
</organism>
<evidence type="ECO:0000256" key="12">
    <source>
        <dbReference type="ARBA" id="ARBA00079072"/>
    </source>
</evidence>
<evidence type="ECO:0000256" key="5">
    <source>
        <dbReference type="ARBA" id="ARBA00022664"/>
    </source>
</evidence>
<dbReference type="GO" id="GO:0031120">
    <property type="term" value="P:snRNA pseudouridine synthesis"/>
    <property type="evidence" value="ECO:0007669"/>
    <property type="project" value="UniProtKB-ARBA"/>
</dbReference>
<evidence type="ECO:0000256" key="6">
    <source>
        <dbReference type="ARBA" id="ARBA00022694"/>
    </source>
</evidence>
<evidence type="ECO:0000256" key="13">
    <source>
        <dbReference type="ARBA" id="ARBA00080858"/>
    </source>
</evidence>
<dbReference type="FunFam" id="3.30.70.580:FF:000002">
    <property type="entry name" value="tRNA pseudouridine synthase"/>
    <property type="match status" value="1"/>
</dbReference>
<gene>
    <name evidence="18" type="ORF">QBC37DRAFT_107619</name>
</gene>
<dbReference type="PANTHER" id="PTHR11142">
    <property type="entry name" value="PSEUDOURIDYLATE SYNTHASE"/>
    <property type="match status" value="1"/>
</dbReference>
<feature type="region of interest" description="Disordered" evidence="16">
    <location>
        <begin position="1"/>
        <end position="103"/>
    </location>
</feature>
<evidence type="ECO:0000256" key="11">
    <source>
        <dbReference type="ARBA" id="ARBA00073968"/>
    </source>
</evidence>
<keyword evidence="7" id="KW-0413">Isomerase</keyword>
<dbReference type="GO" id="GO:0006397">
    <property type="term" value="P:mRNA processing"/>
    <property type="evidence" value="ECO:0007669"/>
    <property type="project" value="UniProtKB-KW"/>
</dbReference>
<dbReference type="InterPro" id="IPR020097">
    <property type="entry name" value="PsdUridine_synth_TruA_a/b_dom"/>
</dbReference>
<dbReference type="GO" id="GO:0003723">
    <property type="term" value="F:RNA binding"/>
    <property type="evidence" value="ECO:0007669"/>
    <property type="project" value="InterPro"/>
</dbReference>
<dbReference type="NCBIfam" id="TIGR00071">
    <property type="entry name" value="hisT_truA"/>
    <property type="match status" value="1"/>
</dbReference>
<evidence type="ECO:0000313" key="19">
    <source>
        <dbReference type="Proteomes" id="UP001301769"/>
    </source>
</evidence>
<keyword evidence="19" id="KW-1185">Reference proteome</keyword>
<sequence length="633" mass="71121">MAGDEQHPEPSNMAASDPVAAAPADSTPSNKQTPDGTNSTSNGNAGGKRDRGSDGGGRSGKRGRKGNDKQASGKKNEFLDRRQEMQDKRDAKRRKVIDRESEGSSFMRIPFTSDEIAAEGRRPKRKVAMLIGYAGTGYHGLQINHKEKTIEGDIFAALVAAGGIAKANADDPKKSSLIRCARTDKGVHAAGNVLSLKMIVEEPDIVQKINANLPDQIRVWGIQRTLGSFSAYQECDSRWYEYLMPSYALLPPHPESYLGKKITEYAKAKCVEEEYMERRDETRDFWGVVEEHEIKPIFDRMAPEVRAEVLRRLKEEEEQLLNEDDSEKKAENPAADVEMQDAPTEQPVTEPGTGSEPAVEPVAQPAPSDELALAGDAAQAPDEAQKKKPRQLSPVELGIREVKAAYVAAKRRYRATPARLERLQEALNLYLGTHNFHNYTILKRFSDPSAKRHIKSFKLNRTPIMINDTEWISLKIHGQSFMMHQIRKMVAMAVMIVRSGTPNEIISQSYESRRISIPKAPGLGLLLERPVFEMYNKKAAGADRELIDFDKYDEEIQKFKDEHIYKRMFDLEEKENSFHLFFNQVDNTRTDYFLWVTAGGFEASPERSDRIKIPKALENELGDEPDGVQEVGS</sequence>
<keyword evidence="8" id="KW-0539">Nucleus</keyword>
<dbReference type="Gene3D" id="3.30.70.660">
    <property type="entry name" value="Pseudouridine synthase I, catalytic domain, C-terminal subdomain"/>
    <property type="match status" value="1"/>
</dbReference>
<comment type="caution">
    <text evidence="18">The sequence shown here is derived from an EMBL/GenBank/DDBJ whole genome shotgun (WGS) entry which is preliminary data.</text>
</comment>
<dbReference type="CDD" id="cd02568">
    <property type="entry name" value="PseudoU_synth_PUS1_PUS2"/>
    <property type="match status" value="1"/>
</dbReference>
<dbReference type="FunFam" id="3.30.70.660:FF:000002">
    <property type="entry name" value="tRNA pseudouridine synthase"/>
    <property type="match status" value="1"/>
</dbReference>
<dbReference type="Gene3D" id="3.30.70.580">
    <property type="entry name" value="Pseudouridine synthase I, catalytic domain, N-terminal subdomain"/>
    <property type="match status" value="1"/>
</dbReference>
<reference evidence="18" key="2">
    <citation type="submission" date="2023-05" db="EMBL/GenBank/DDBJ databases">
        <authorList>
            <consortium name="Lawrence Berkeley National Laboratory"/>
            <person name="Steindorff A."/>
            <person name="Hensen N."/>
            <person name="Bonometti L."/>
            <person name="Westerberg I."/>
            <person name="Brannstrom I.O."/>
            <person name="Guillou S."/>
            <person name="Cros-Aarteil S."/>
            <person name="Calhoun S."/>
            <person name="Haridas S."/>
            <person name="Kuo A."/>
            <person name="Mondo S."/>
            <person name="Pangilinan J."/>
            <person name="Riley R."/>
            <person name="Labutti K."/>
            <person name="Andreopoulos B."/>
            <person name="Lipzen A."/>
            <person name="Chen C."/>
            <person name="Yanf M."/>
            <person name="Daum C."/>
            <person name="Ng V."/>
            <person name="Clum A."/>
            <person name="Ohm R."/>
            <person name="Martin F."/>
            <person name="Silar P."/>
            <person name="Natvig D."/>
            <person name="Lalanne C."/>
            <person name="Gautier V."/>
            <person name="Ament-Velasquez S.L."/>
            <person name="Kruys A."/>
            <person name="Hutchinson M.I."/>
            <person name="Powell A.J."/>
            <person name="Barry K."/>
            <person name="Miller A.N."/>
            <person name="Grigoriev I.V."/>
            <person name="Debuchy R."/>
            <person name="Gladieux P."/>
            <person name="Thoren M.H."/>
            <person name="Johannesson H."/>
        </authorList>
    </citation>
    <scope>NUCLEOTIDE SEQUENCE</scope>
    <source>
        <strain evidence="18">PSN293</strain>
    </source>
</reference>
<evidence type="ECO:0000256" key="14">
    <source>
        <dbReference type="PIRSR" id="PIRSR641708-1"/>
    </source>
</evidence>
<reference evidence="18" key="1">
    <citation type="journal article" date="2023" name="Mol. Phylogenet. Evol.">
        <title>Genome-scale phylogeny and comparative genomics of the fungal order Sordariales.</title>
        <authorList>
            <person name="Hensen N."/>
            <person name="Bonometti L."/>
            <person name="Westerberg I."/>
            <person name="Brannstrom I.O."/>
            <person name="Guillou S."/>
            <person name="Cros-Aarteil S."/>
            <person name="Calhoun S."/>
            <person name="Haridas S."/>
            <person name="Kuo A."/>
            <person name="Mondo S."/>
            <person name="Pangilinan J."/>
            <person name="Riley R."/>
            <person name="LaButti K."/>
            <person name="Andreopoulos B."/>
            <person name="Lipzen A."/>
            <person name="Chen C."/>
            <person name="Yan M."/>
            <person name="Daum C."/>
            <person name="Ng V."/>
            <person name="Clum A."/>
            <person name="Steindorff A."/>
            <person name="Ohm R.A."/>
            <person name="Martin F."/>
            <person name="Silar P."/>
            <person name="Natvig D.O."/>
            <person name="Lalanne C."/>
            <person name="Gautier V."/>
            <person name="Ament-Velasquez S.L."/>
            <person name="Kruys A."/>
            <person name="Hutchinson M.I."/>
            <person name="Powell A.J."/>
            <person name="Barry K."/>
            <person name="Miller A.N."/>
            <person name="Grigoriev I.V."/>
            <person name="Debuchy R."/>
            <person name="Gladieux P."/>
            <person name="Hiltunen Thoren M."/>
            <person name="Johannesson H."/>
        </authorList>
    </citation>
    <scope>NUCLEOTIDE SEQUENCE</scope>
    <source>
        <strain evidence="18">PSN293</strain>
    </source>
</reference>
<evidence type="ECO:0000313" key="18">
    <source>
        <dbReference type="EMBL" id="KAK4206879.1"/>
    </source>
</evidence>
<dbReference type="InterPro" id="IPR020103">
    <property type="entry name" value="PsdUridine_synth_cat_dom_sf"/>
</dbReference>
<dbReference type="GO" id="GO:0031119">
    <property type="term" value="P:tRNA pseudouridine synthesis"/>
    <property type="evidence" value="ECO:0007669"/>
    <property type="project" value="InterPro"/>
</dbReference>
<feature type="binding site" evidence="15">
    <location>
        <position position="240"/>
    </location>
    <ligand>
        <name>substrate</name>
    </ligand>
</feature>
<feature type="compositionally biased region" description="Low complexity" evidence="16">
    <location>
        <begin position="14"/>
        <end position="26"/>
    </location>
</feature>
<evidence type="ECO:0000256" key="3">
    <source>
        <dbReference type="ARBA" id="ARBA00004123"/>
    </source>
</evidence>
<feature type="compositionally biased region" description="Basic and acidic residues" evidence="16">
    <location>
        <begin position="74"/>
        <end position="90"/>
    </location>
</feature>
<evidence type="ECO:0000256" key="2">
    <source>
        <dbReference type="ARBA" id="ARBA00001832"/>
    </source>
</evidence>
<evidence type="ECO:0000256" key="9">
    <source>
        <dbReference type="ARBA" id="ARBA00036943"/>
    </source>
</evidence>
<accession>A0AAN6XUD0</accession>
<dbReference type="InterPro" id="IPR041708">
    <property type="entry name" value="PUS1/PUS2-like"/>
</dbReference>
<protein>
    <recommendedName>
        <fullName evidence="11">tRNA pseudouridine synthase 1</fullName>
    </recommendedName>
    <alternativeName>
        <fullName evidence="12">tRNA pseudouridylate synthase 1</fullName>
    </alternativeName>
    <alternativeName>
        <fullName evidence="13">tRNA-uridine isomerase 1</fullName>
    </alternativeName>
</protein>
<dbReference type="GO" id="GO:0009982">
    <property type="term" value="F:pseudouridine synthase activity"/>
    <property type="evidence" value="ECO:0007669"/>
    <property type="project" value="InterPro"/>
</dbReference>